<sequence>MTTTTVSALRTASDDYATVRTTIGAYRIDAPLVRVSGDERLSLLDQFLAKSGDFVEPDSVREVLALNADGTPFAILLHFEIGEDAWLLPRTRVTADELRGYLDGLDVPEGVEVDIEPEGWAATAFEGPTAWSVAARFVDFDISGLTLHAVTESALPDDPAALAHLARVGTTGEYGYLLLSNAPEAAHRAVLAAVQEEGGAPVGAEGLARVQAEAGMAVYAAGFAGLAVDEADLSWMIDWNRVGEFRGSDDLVRPTAETARLTALAAPADSRFTAGTQVTAAGREIGTVLWQAPSANPEEELVFALLDTPFWVSGLELAAQDEQAAERPLRTVTLPRVIARSLTTRIA</sequence>
<dbReference type="InterPro" id="IPR027266">
    <property type="entry name" value="TrmE/GcvT-like"/>
</dbReference>
<dbReference type="RefSeq" id="WP_171399245.1">
    <property type="nucleotide sequence ID" value="NZ_CP049838.1"/>
</dbReference>
<organism evidence="2 3">
    <name type="scientific">Streptomyces asoensis</name>
    <dbReference type="NCBI Taxonomy" id="249586"/>
    <lineage>
        <taxon>Bacteria</taxon>
        <taxon>Bacillati</taxon>
        <taxon>Actinomycetota</taxon>
        <taxon>Actinomycetes</taxon>
        <taxon>Kitasatosporales</taxon>
        <taxon>Streptomycetaceae</taxon>
        <taxon>Streptomyces</taxon>
    </lineage>
</organism>
<dbReference type="InterPro" id="IPR006222">
    <property type="entry name" value="GCVT_N"/>
</dbReference>
<evidence type="ECO:0000313" key="2">
    <source>
        <dbReference type="EMBL" id="QJT03843.1"/>
    </source>
</evidence>
<dbReference type="Pfam" id="PF01571">
    <property type="entry name" value="GCV_T"/>
    <property type="match status" value="1"/>
</dbReference>
<keyword evidence="3" id="KW-1185">Reference proteome</keyword>
<dbReference type="GO" id="GO:0016740">
    <property type="term" value="F:transferase activity"/>
    <property type="evidence" value="ECO:0007669"/>
    <property type="project" value="UniProtKB-KW"/>
</dbReference>
<dbReference type="Proteomes" id="UP000502665">
    <property type="component" value="Chromosome"/>
</dbReference>
<dbReference type="AlphaFoldDB" id="A0A6M4X6V5"/>
<protein>
    <submittedName>
        <fullName evidence="2">Aminomethyl transferase family protein</fullName>
    </submittedName>
</protein>
<dbReference type="PIRSF" id="PIRSF006487">
    <property type="entry name" value="GcvT"/>
    <property type="match status" value="1"/>
</dbReference>
<evidence type="ECO:0000259" key="1">
    <source>
        <dbReference type="Pfam" id="PF01571"/>
    </source>
</evidence>
<reference evidence="2" key="1">
    <citation type="submission" date="2020-03" db="EMBL/GenBank/DDBJ databases">
        <title>Molecular networking-based the target discovery of potent antiproliferative macrolactams: 5/6/7/16 polycyclic ansamycins and glycosylated trienomycin from Streptomyces cacaoi subsp. asoensis.</title>
        <authorList>
            <person name="Liu L.-L."/>
        </authorList>
    </citation>
    <scope>NUCLEOTIDE SEQUENCE [LARGE SCALE GENOMIC DNA]</scope>
    <source>
        <strain evidence="2">H2S5</strain>
    </source>
</reference>
<keyword evidence="2" id="KW-0808">Transferase</keyword>
<proteinExistence type="predicted"/>
<name>A0A6M4X6V5_9ACTN</name>
<dbReference type="Gene3D" id="3.30.1360.120">
    <property type="entry name" value="Probable tRNA modification gtpase trme, domain 1"/>
    <property type="match status" value="1"/>
</dbReference>
<gene>
    <name evidence="2" type="ORF">G9272_29145</name>
</gene>
<evidence type="ECO:0000313" key="3">
    <source>
        <dbReference type="Proteomes" id="UP000502665"/>
    </source>
</evidence>
<accession>A0A6M4X6V5</accession>
<feature type="domain" description="GCVT N-terminal" evidence="1">
    <location>
        <begin position="32"/>
        <end position="240"/>
    </location>
</feature>
<dbReference type="EMBL" id="CP049838">
    <property type="protein sequence ID" value="QJT03843.1"/>
    <property type="molecule type" value="Genomic_DNA"/>
</dbReference>
<dbReference type="SUPFAM" id="SSF103025">
    <property type="entry name" value="Folate-binding domain"/>
    <property type="match status" value="1"/>
</dbReference>